<evidence type="ECO:0000256" key="1">
    <source>
        <dbReference type="SAM" id="Phobius"/>
    </source>
</evidence>
<accession>A0A0W0S6E6</accession>
<evidence type="ECO:0000313" key="3">
    <source>
        <dbReference type="EMBL" id="VEB36443.1"/>
    </source>
</evidence>
<name>A0A0W0S6E6_9GAMM</name>
<keyword evidence="1" id="KW-0472">Membrane</keyword>
<evidence type="ECO:0000313" key="2">
    <source>
        <dbReference type="EMBL" id="KTC79048.1"/>
    </source>
</evidence>
<dbReference type="AlphaFoldDB" id="A0A0W0S6E6"/>
<dbReference type="Proteomes" id="UP000277577">
    <property type="component" value="Chromosome"/>
</dbReference>
<gene>
    <name evidence="2" type="ORF">Lche_1068</name>
    <name evidence="3" type="ORF">NCTC11976_01711</name>
</gene>
<evidence type="ECO:0000313" key="4">
    <source>
        <dbReference type="Proteomes" id="UP000054921"/>
    </source>
</evidence>
<keyword evidence="5" id="KW-1185">Reference proteome</keyword>
<feature type="transmembrane region" description="Helical" evidence="1">
    <location>
        <begin position="35"/>
        <end position="62"/>
    </location>
</feature>
<dbReference type="Proteomes" id="UP000054921">
    <property type="component" value="Unassembled WGS sequence"/>
</dbReference>
<protein>
    <submittedName>
        <fullName evidence="2">Uncharacterized protein</fullName>
    </submittedName>
</protein>
<reference evidence="2 4" key="1">
    <citation type="submission" date="2015-11" db="EMBL/GenBank/DDBJ databases">
        <title>Genomic analysis of 38 Legionella species identifies large and diverse effector repertoires.</title>
        <authorList>
            <person name="Burstein D."/>
            <person name="Amaro F."/>
            <person name="Zusman T."/>
            <person name="Lifshitz Z."/>
            <person name="Cohen O."/>
            <person name="Gilbert J.A."/>
            <person name="Pupko T."/>
            <person name="Shuman H.A."/>
            <person name="Segal G."/>
        </authorList>
    </citation>
    <scope>NUCLEOTIDE SEQUENCE [LARGE SCALE GENOMIC DNA]</scope>
    <source>
        <strain evidence="2 4">ORW</strain>
    </source>
</reference>
<keyword evidence="1" id="KW-1133">Transmembrane helix</keyword>
<dbReference type="EMBL" id="LNXW01000013">
    <property type="protein sequence ID" value="KTC79048.1"/>
    <property type="molecule type" value="Genomic_DNA"/>
</dbReference>
<dbReference type="RefSeq" id="WP_028382145.1">
    <property type="nucleotide sequence ID" value="NZ_CAAAIT010000002.1"/>
</dbReference>
<evidence type="ECO:0000313" key="5">
    <source>
        <dbReference type="Proteomes" id="UP000277577"/>
    </source>
</evidence>
<sequence length="136" mass="16023">MLLTLTLLVLFGSILVFFSEEFIKTIKKIFAIKGAKLIIPLFVASWLIFSFDLWVLWAIYYLREMLHDILNYLVQIMPFQNWALQVVLVFMLTFLSVVPVLILDFLSRRKTFKSYQHPYVASSIIWVLSVFLLIIL</sequence>
<reference evidence="3 5" key="2">
    <citation type="submission" date="2018-12" db="EMBL/GenBank/DDBJ databases">
        <authorList>
            <consortium name="Pathogen Informatics"/>
        </authorList>
    </citation>
    <scope>NUCLEOTIDE SEQUENCE [LARGE SCALE GENOMIC DNA]</scope>
    <source>
        <strain evidence="3 5">NCTC11976</strain>
    </source>
</reference>
<feature type="transmembrane region" description="Helical" evidence="1">
    <location>
        <begin position="118"/>
        <end position="135"/>
    </location>
</feature>
<dbReference type="EMBL" id="LR134173">
    <property type="protein sequence ID" value="VEB36443.1"/>
    <property type="molecule type" value="Genomic_DNA"/>
</dbReference>
<keyword evidence="1" id="KW-0812">Transmembrane</keyword>
<dbReference type="STRING" id="28084.Lche_1068"/>
<feature type="transmembrane region" description="Helical" evidence="1">
    <location>
        <begin position="6"/>
        <end position="23"/>
    </location>
</feature>
<organism evidence="2 4">
    <name type="scientific">Legionella cherrii</name>
    <dbReference type="NCBI Taxonomy" id="28084"/>
    <lineage>
        <taxon>Bacteria</taxon>
        <taxon>Pseudomonadati</taxon>
        <taxon>Pseudomonadota</taxon>
        <taxon>Gammaproteobacteria</taxon>
        <taxon>Legionellales</taxon>
        <taxon>Legionellaceae</taxon>
        <taxon>Legionella</taxon>
    </lineage>
</organism>
<proteinExistence type="predicted"/>
<feature type="transmembrane region" description="Helical" evidence="1">
    <location>
        <begin position="82"/>
        <end position="106"/>
    </location>
</feature>
<dbReference type="OrthoDB" id="5653183at2"/>
<dbReference type="PATRIC" id="fig|28084.5.peg.1154"/>